<evidence type="ECO:0008006" key="3">
    <source>
        <dbReference type="Google" id="ProtNLM"/>
    </source>
</evidence>
<comment type="caution">
    <text evidence="1">The sequence shown here is derived from an EMBL/GenBank/DDBJ whole genome shotgun (WGS) entry which is preliminary data.</text>
</comment>
<reference evidence="1 2" key="1">
    <citation type="submission" date="2023-01" db="EMBL/GenBank/DDBJ databases">
        <title>Analysis of 21 Apiospora genomes using comparative genomics revels a genus with tremendous synthesis potential of carbohydrate active enzymes and secondary metabolites.</title>
        <authorList>
            <person name="Sorensen T."/>
        </authorList>
    </citation>
    <scope>NUCLEOTIDE SEQUENCE [LARGE SCALE GENOMIC DNA]</scope>
    <source>
        <strain evidence="1 2">CBS 135458</strain>
    </source>
</reference>
<protein>
    <recommendedName>
        <fullName evidence="3">Piwi domain-containing protein</fullName>
    </recommendedName>
</protein>
<evidence type="ECO:0000313" key="1">
    <source>
        <dbReference type="EMBL" id="KAK8061647.1"/>
    </source>
</evidence>
<dbReference type="RefSeq" id="XP_066714909.1">
    <property type="nucleotide sequence ID" value="XM_066859422.1"/>
</dbReference>
<dbReference type="GeneID" id="92092485"/>
<dbReference type="EMBL" id="JAQQWL010000008">
    <property type="protein sequence ID" value="KAK8061647.1"/>
    <property type="molecule type" value="Genomic_DNA"/>
</dbReference>
<accession>A0ABR1URW8</accession>
<sequence length="99" mass="11028">MADRPTVVFMGVDVCHHTGVLQSSAYLPLSPPVVQMAWKKNHCAPFFGVARNDLFPDHAASTERVPEFQELNTYVVCAQLTVVQLRRASIEITKSRTLS</sequence>
<organism evidence="1 2">
    <name type="scientific">Apiospora phragmitis</name>
    <dbReference type="NCBI Taxonomy" id="2905665"/>
    <lineage>
        <taxon>Eukaryota</taxon>
        <taxon>Fungi</taxon>
        <taxon>Dikarya</taxon>
        <taxon>Ascomycota</taxon>
        <taxon>Pezizomycotina</taxon>
        <taxon>Sordariomycetes</taxon>
        <taxon>Xylariomycetidae</taxon>
        <taxon>Amphisphaeriales</taxon>
        <taxon>Apiosporaceae</taxon>
        <taxon>Apiospora</taxon>
    </lineage>
</organism>
<gene>
    <name evidence="1" type="ORF">PG994_008013</name>
</gene>
<keyword evidence="2" id="KW-1185">Reference proteome</keyword>
<proteinExistence type="predicted"/>
<dbReference type="Proteomes" id="UP001480595">
    <property type="component" value="Unassembled WGS sequence"/>
</dbReference>
<evidence type="ECO:0000313" key="2">
    <source>
        <dbReference type="Proteomes" id="UP001480595"/>
    </source>
</evidence>
<name>A0ABR1URW8_9PEZI</name>